<organism evidence="2 3">
    <name type="scientific">Chryseobacterium vrystaatense</name>
    <dbReference type="NCBI Taxonomy" id="307480"/>
    <lineage>
        <taxon>Bacteria</taxon>
        <taxon>Pseudomonadati</taxon>
        <taxon>Bacteroidota</taxon>
        <taxon>Flavobacteriia</taxon>
        <taxon>Flavobacteriales</taxon>
        <taxon>Weeksellaceae</taxon>
        <taxon>Chryseobacterium group</taxon>
        <taxon>Chryseobacterium</taxon>
    </lineage>
</organism>
<feature type="region of interest" description="Disordered" evidence="1">
    <location>
        <begin position="554"/>
        <end position="573"/>
    </location>
</feature>
<dbReference type="Proteomes" id="UP000184108">
    <property type="component" value="Unassembled WGS sequence"/>
</dbReference>
<evidence type="ECO:0000256" key="1">
    <source>
        <dbReference type="SAM" id="MobiDB-lite"/>
    </source>
</evidence>
<protein>
    <recommendedName>
        <fullName evidence="4">Tape measure domain-containing protein</fullName>
    </recommendedName>
</protein>
<reference evidence="3" key="1">
    <citation type="submission" date="2016-11" db="EMBL/GenBank/DDBJ databases">
        <authorList>
            <person name="Varghese N."/>
            <person name="Submissions S."/>
        </authorList>
    </citation>
    <scope>NUCLEOTIDE SEQUENCE [LARGE SCALE GENOMIC DNA]</scope>
    <source>
        <strain evidence="3">YR203</strain>
    </source>
</reference>
<gene>
    <name evidence="2" type="ORF">SAMN02787073_1982</name>
</gene>
<evidence type="ECO:0008006" key="4">
    <source>
        <dbReference type="Google" id="ProtNLM"/>
    </source>
</evidence>
<dbReference type="AlphaFoldDB" id="A0A1M5AN93"/>
<evidence type="ECO:0000313" key="2">
    <source>
        <dbReference type="EMBL" id="SHF31719.1"/>
    </source>
</evidence>
<dbReference type="EMBL" id="FQVE01000002">
    <property type="protein sequence ID" value="SHF31719.1"/>
    <property type="molecule type" value="Genomic_DNA"/>
</dbReference>
<evidence type="ECO:0000313" key="3">
    <source>
        <dbReference type="Proteomes" id="UP000184108"/>
    </source>
</evidence>
<feature type="compositionally biased region" description="Polar residues" evidence="1">
    <location>
        <begin position="558"/>
        <end position="569"/>
    </location>
</feature>
<dbReference type="RefSeq" id="WP_073173085.1">
    <property type="nucleotide sequence ID" value="NZ_FQVE01000002.1"/>
</dbReference>
<proteinExistence type="predicted"/>
<name>A0A1M5AN93_9FLAO</name>
<accession>A0A1M5AN93</accession>
<sequence>MNDNVDWIARATELQKLFNSIRDTYKATKLGKGLDAVNTDMQNAADVLRGDIVAGFKQAGKNIGGAIINMGKAIKDLPTSVPDGIGKAYDQFKSSISSNYNKFKDYMKVKLGVPGASAPSAPSSSDAQSGGEGGGFLSGVLGSLGGGLKVVGDAALSLLKSGASAAISGAMQREKEVAGLSGLLGKGGANAAYKNINTDSNNSTYDMTTLLSANKALISVDGDAKRARVEVMNLANAVSAAGGGGSELLNLSEQMKEIKSEGSASSDQLKQFGAAGIDIYGALSSSTGKSIEQLKGMNITYDMLAKSLADSRGKGGMFEGGLESQSNTVEGKLDIIKKTSTSMLTEIGTAFMPLISRVLEIGVQLVKGFEPLMTMVQPYIDSIVGSLGSALDFILNLGGETNAWGGFVTTIQEYFSTVWSTLGSVFDAVWSIVSGLISWIANSELIKDVFAGIYGILGIVLKVIGWVAEGLKWVWNNILSPILDGIESAYRWAKELITGEEIKVTKTTEIKASADLTNNMQEQTALVNGFLVSKGPAKTDLTSAGKPTINRAEDTRKSNTAKSQETGDTVSGGGQKTINITLGKFFDTIQFNTLNSGETSDQLESVVMECLGRVLYNGAKVI</sequence>